<gene>
    <name evidence="3" type="ORF">ONZ51_g12361</name>
</gene>
<evidence type="ECO:0000256" key="2">
    <source>
        <dbReference type="SAM" id="Phobius"/>
    </source>
</evidence>
<feature type="transmembrane region" description="Helical" evidence="2">
    <location>
        <begin position="166"/>
        <end position="188"/>
    </location>
</feature>
<evidence type="ECO:0000313" key="3">
    <source>
        <dbReference type="EMBL" id="KAJ8455676.1"/>
    </source>
</evidence>
<proteinExistence type="predicted"/>
<reference evidence="3" key="1">
    <citation type="submission" date="2022-11" db="EMBL/GenBank/DDBJ databases">
        <title>Genome Sequence of Cubamyces cubensis.</title>
        <authorList>
            <person name="Buettner E."/>
        </authorList>
    </citation>
    <scope>NUCLEOTIDE SEQUENCE</scope>
    <source>
        <strain evidence="3">MPL-01</strain>
    </source>
</reference>
<keyword evidence="2" id="KW-1133">Transmembrane helix</keyword>
<dbReference type="EMBL" id="JAPEVG010000743">
    <property type="protein sequence ID" value="KAJ8455676.1"/>
    <property type="molecule type" value="Genomic_DNA"/>
</dbReference>
<feature type="compositionally biased region" description="Polar residues" evidence="1">
    <location>
        <begin position="287"/>
        <end position="299"/>
    </location>
</feature>
<name>A0AAD7X5H4_9APHY</name>
<sequence>MNPSESNYGGRNFNFVYHNESDENTKLCNSGSDTASTTIFLTLGSDTVSTTSPLKNSDVATSPAASGTIASSISAESNSANTSQDASSIVSFTVSEPITSSPDSPTTLSLPPPISTGSGNRGPAETSSIYTAASSIYTAGATTPTIGQPTSQSSSAAHLPASTTHVASIVGICFAVLIVLGIGALFIFQWRRRHQAKTAAKPYMTNRPTSLGSESFRALRLSGDSRTIPDMSIYPSLPPTLDVRTSTGIYNFPMPPSRPTSDPRATPDNANLLSLLISYYDARSPSRDSYVSQDESSLPSDIVDPSAEPMDCVEPGILPRASSEPMQRGCPDDLQTSLPSNCDLSPEEGVYCAI</sequence>
<feature type="region of interest" description="Disordered" evidence="1">
    <location>
        <begin position="286"/>
        <end position="341"/>
    </location>
</feature>
<feature type="region of interest" description="Disordered" evidence="1">
    <location>
        <begin position="96"/>
        <end position="125"/>
    </location>
</feature>
<evidence type="ECO:0000313" key="4">
    <source>
        <dbReference type="Proteomes" id="UP001215151"/>
    </source>
</evidence>
<keyword evidence="2" id="KW-0812">Transmembrane</keyword>
<keyword evidence="4" id="KW-1185">Reference proteome</keyword>
<accession>A0AAD7X5H4</accession>
<comment type="caution">
    <text evidence="3">The sequence shown here is derived from an EMBL/GenBank/DDBJ whole genome shotgun (WGS) entry which is preliminary data.</text>
</comment>
<protein>
    <submittedName>
        <fullName evidence="3">Uncharacterized protein</fullName>
    </submittedName>
</protein>
<dbReference type="Proteomes" id="UP001215151">
    <property type="component" value="Unassembled WGS sequence"/>
</dbReference>
<evidence type="ECO:0000256" key="1">
    <source>
        <dbReference type="SAM" id="MobiDB-lite"/>
    </source>
</evidence>
<dbReference type="AlphaFoldDB" id="A0AAD7X5H4"/>
<organism evidence="3 4">
    <name type="scientific">Trametes cubensis</name>
    <dbReference type="NCBI Taxonomy" id="1111947"/>
    <lineage>
        <taxon>Eukaryota</taxon>
        <taxon>Fungi</taxon>
        <taxon>Dikarya</taxon>
        <taxon>Basidiomycota</taxon>
        <taxon>Agaricomycotina</taxon>
        <taxon>Agaricomycetes</taxon>
        <taxon>Polyporales</taxon>
        <taxon>Polyporaceae</taxon>
        <taxon>Trametes</taxon>
    </lineage>
</organism>
<feature type="compositionally biased region" description="Low complexity" evidence="1">
    <location>
        <begin position="97"/>
        <end position="109"/>
    </location>
</feature>
<keyword evidence="2" id="KW-0472">Membrane</keyword>
<dbReference type="CDD" id="cd12087">
    <property type="entry name" value="TM_EGFR-like"/>
    <property type="match status" value="1"/>
</dbReference>